<comment type="caution">
    <text evidence="6">Lacks conserved residue(s) required for the propagation of feature annotation.</text>
</comment>
<reference evidence="7" key="1">
    <citation type="submission" date="2021-02" db="EMBL/GenBank/DDBJ databases">
        <authorList>
            <person name="Nieuwenhuis M."/>
            <person name="Van De Peppel L.J.J."/>
        </authorList>
    </citation>
    <scope>NUCLEOTIDE SEQUENCE</scope>
    <source>
        <strain evidence="7">D49</strain>
    </source>
</reference>
<keyword evidence="5 6" id="KW-0472">Membrane</keyword>
<sequence>MSTLEGKPHEAVERIQAAYVPTIIRNWGVFLPTQIINFAFVPHHLRFVVVSVVSLFWSTYLVYTSISLCPSHRDRREVLPHPSLCYLSTMLKPPRALSINVTAIDALLAASILRLPSTHPRIRNL</sequence>
<keyword evidence="3 6" id="KW-0812">Transmembrane</keyword>
<dbReference type="GO" id="GO:0016020">
    <property type="term" value="C:membrane"/>
    <property type="evidence" value="ECO:0007669"/>
    <property type="project" value="UniProtKB-SubCell"/>
</dbReference>
<evidence type="ECO:0000256" key="6">
    <source>
        <dbReference type="RuleBase" id="RU363053"/>
    </source>
</evidence>
<dbReference type="Pfam" id="PF04117">
    <property type="entry name" value="Mpv17_PMP22"/>
    <property type="match status" value="1"/>
</dbReference>
<dbReference type="EMBL" id="JABCKI010005902">
    <property type="protein sequence ID" value="KAG5636700.1"/>
    <property type="molecule type" value="Genomic_DNA"/>
</dbReference>
<evidence type="ECO:0000256" key="4">
    <source>
        <dbReference type="ARBA" id="ARBA00022989"/>
    </source>
</evidence>
<dbReference type="OrthoDB" id="430207at2759"/>
<dbReference type="PANTHER" id="PTHR11266">
    <property type="entry name" value="PEROXISOMAL MEMBRANE PROTEIN 2, PXMP2 MPV17"/>
    <property type="match status" value="1"/>
</dbReference>
<protein>
    <submittedName>
        <fullName evidence="7">Uncharacterized protein</fullName>
    </submittedName>
</protein>
<organism evidence="7 8">
    <name type="scientific">Sphagnurus paluster</name>
    <dbReference type="NCBI Taxonomy" id="117069"/>
    <lineage>
        <taxon>Eukaryota</taxon>
        <taxon>Fungi</taxon>
        <taxon>Dikarya</taxon>
        <taxon>Basidiomycota</taxon>
        <taxon>Agaricomycotina</taxon>
        <taxon>Agaricomycetes</taxon>
        <taxon>Agaricomycetidae</taxon>
        <taxon>Agaricales</taxon>
        <taxon>Tricholomatineae</taxon>
        <taxon>Lyophyllaceae</taxon>
        <taxon>Sphagnurus</taxon>
    </lineage>
</organism>
<name>A0A9P7FWS7_9AGAR</name>
<evidence type="ECO:0000256" key="2">
    <source>
        <dbReference type="ARBA" id="ARBA00006824"/>
    </source>
</evidence>
<feature type="transmembrane region" description="Helical" evidence="6">
    <location>
        <begin position="47"/>
        <end position="66"/>
    </location>
</feature>
<dbReference type="GO" id="GO:0005739">
    <property type="term" value="C:mitochondrion"/>
    <property type="evidence" value="ECO:0007669"/>
    <property type="project" value="TreeGrafter"/>
</dbReference>
<evidence type="ECO:0000256" key="1">
    <source>
        <dbReference type="ARBA" id="ARBA00004141"/>
    </source>
</evidence>
<proteinExistence type="inferred from homology"/>
<dbReference type="Proteomes" id="UP000717328">
    <property type="component" value="Unassembled WGS sequence"/>
</dbReference>
<dbReference type="PANTHER" id="PTHR11266:SF17">
    <property type="entry name" value="PROTEIN MPV17"/>
    <property type="match status" value="1"/>
</dbReference>
<comment type="caution">
    <text evidence="7">The sequence shown here is derived from an EMBL/GenBank/DDBJ whole genome shotgun (WGS) entry which is preliminary data.</text>
</comment>
<evidence type="ECO:0000256" key="5">
    <source>
        <dbReference type="ARBA" id="ARBA00023136"/>
    </source>
</evidence>
<dbReference type="AlphaFoldDB" id="A0A9P7FWS7"/>
<keyword evidence="8" id="KW-1185">Reference proteome</keyword>
<gene>
    <name evidence="7" type="ORF">H0H81_007129</name>
</gene>
<evidence type="ECO:0000313" key="7">
    <source>
        <dbReference type="EMBL" id="KAG5636700.1"/>
    </source>
</evidence>
<comment type="subcellular location">
    <subcellularLocation>
        <location evidence="1">Membrane</location>
        <topology evidence="1">Multi-pass membrane protein</topology>
    </subcellularLocation>
</comment>
<reference evidence="7" key="2">
    <citation type="submission" date="2021-10" db="EMBL/GenBank/DDBJ databases">
        <title>Phylogenomics reveals ancestral predisposition of the termite-cultivated fungus Termitomyces towards a domesticated lifestyle.</title>
        <authorList>
            <person name="Auxier B."/>
            <person name="Grum-Grzhimaylo A."/>
            <person name="Cardenas M.E."/>
            <person name="Lodge J.D."/>
            <person name="Laessoe T."/>
            <person name="Pedersen O."/>
            <person name="Smith M.E."/>
            <person name="Kuyper T.W."/>
            <person name="Franco-Molano E.A."/>
            <person name="Baroni T.J."/>
            <person name="Aanen D.K."/>
        </authorList>
    </citation>
    <scope>NUCLEOTIDE SEQUENCE</scope>
    <source>
        <strain evidence="7">D49</strain>
    </source>
</reference>
<keyword evidence="4 6" id="KW-1133">Transmembrane helix</keyword>
<dbReference type="InterPro" id="IPR007248">
    <property type="entry name" value="Mpv17_PMP22"/>
</dbReference>
<evidence type="ECO:0000256" key="3">
    <source>
        <dbReference type="ARBA" id="ARBA00022692"/>
    </source>
</evidence>
<evidence type="ECO:0000313" key="8">
    <source>
        <dbReference type="Proteomes" id="UP000717328"/>
    </source>
</evidence>
<accession>A0A9P7FWS7</accession>
<comment type="similarity">
    <text evidence="2 6">Belongs to the peroxisomal membrane protein PXMP2/4 family.</text>
</comment>